<protein>
    <submittedName>
        <fullName evidence="2">Putative thiol-disulfide oxidoreductase DCC</fullName>
    </submittedName>
</protein>
<feature type="transmembrane region" description="Helical" evidence="1">
    <location>
        <begin position="46"/>
        <end position="64"/>
    </location>
</feature>
<evidence type="ECO:0000313" key="3">
    <source>
        <dbReference type="Proteomes" id="UP000010116"/>
    </source>
</evidence>
<evidence type="ECO:0000256" key="1">
    <source>
        <dbReference type="SAM" id="Phobius"/>
    </source>
</evidence>
<dbReference type="Pfam" id="PF04134">
    <property type="entry name" value="DCC1-like"/>
    <property type="match status" value="1"/>
</dbReference>
<organism evidence="2 3">
    <name type="scientific">SAR86 cluster bacterium SAR86B</name>
    <dbReference type="NCBI Taxonomy" id="1123867"/>
    <lineage>
        <taxon>Bacteria</taxon>
        <taxon>Pseudomonadati</taxon>
        <taxon>Pseudomonadota</taxon>
        <taxon>Gammaproteobacteria</taxon>
        <taxon>SAR86 cluster</taxon>
    </lineage>
</organism>
<dbReference type="Proteomes" id="UP000010116">
    <property type="component" value="Unassembled WGS sequence"/>
</dbReference>
<evidence type="ECO:0000313" key="2">
    <source>
        <dbReference type="EMBL" id="EJP72882.1"/>
    </source>
</evidence>
<dbReference type="InterPro" id="IPR007263">
    <property type="entry name" value="DCC1-like"/>
</dbReference>
<accession>J4V2X0</accession>
<keyword evidence="1" id="KW-0812">Transmembrane</keyword>
<dbReference type="EMBL" id="JH611185">
    <property type="protein sequence ID" value="EJP72882.1"/>
    <property type="molecule type" value="Genomic_DNA"/>
</dbReference>
<dbReference type="AlphaFoldDB" id="J4V2X0"/>
<dbReference type="HOGENOM" id="CLU_2737743_0_0_6"/>
<keyword evidence="1" id="KW-1133">Transmembrane helix</keyword>
<dbReference type="GO" id="GO:0015035">
    <property type="term" value="F:protein-disulfide reductase activity"/>
    <property type="evidence" value="ECO:0007669"/>
    <property type="project" value="InterPro"/>
</dbReference>
<gene>
    <name evidence="2" type="ORF">NT02SARS_0810</name>
</gene>
<reference evidence="2 3" key="1">
    <citation type="journal article" date="2012" name="ISME J.">
        <title>Genomic insights to SAR86, an abundant and uncultivated marine bacterial lineage.</title>
        <authorList>
            <person name="Dupont C.L."/>
            <person name="Rusch D.B."/>
            <person name="Yooseph S."/>
            <person name="Lombardo M.J."/>
            <person name="Richter R.A."/>
            <person name="Valas R."/>
            <person name="Novotny M."/>
            <person name="Yee-Greenbaum J."/>
            <person name="Selengut J.D."/>
            <person name="Haft D.H."/>
            <person name="Halpern A.L."/>
            <person name="Lasken R.S."/>
            <person name="Nealson K."/>
            <person name="Friedman R."/>
            <person name="Venter J.C."/>
        </authorList>
    </citation>
    <scope>NUCLEOTIDE SEQUENCE [LARGE SCALE GENOMIC DNA]</scope>
</reference>
<sequence>MEDKYLKRLHVVFADGKELVGVDAFIYVWNRTKGYKWLGTVVSLPLIKQVAVFAYAILAFLLFWRFKLFNRS</sequence>
<proteinExistence type="predicted"/>
<keyword evidence="1" id="KW-0472">Membrane</keyword>
<name>J4V2X0_9GAMM</name>